<evidence type="ECO:0000313" key="1">
    <source>
        <dbReference type="EMBL" id="AND39129.1"/>
    </source>
</evidence>
<protein>
    <submittedName>
        <fullName evidence="1">Uncharacterized protein</fullName>
    </submittedName>
</protein>
<reference evidence="1 2" key="1">
    <citation type="submission" date="2016-04" db="EMBL/GenBank/DDBJ databases">
        <title>Complete genome sequence of Bacillus oceanisediminis strain 2691.</title>
        <authorList>
            <person name="Jeong H."/>
            <person name="Kim H.J."/>
            <person name="Lee D.-W."/>
        </authorList>
    </citation>
    <scope>NUCLEOTIDE SEQUENCE [LARGE SCALE GENOMIC DNA]</scope>
    <source>
        <strain evidence="1 2">2691</strain>
    </source>
</reference>
<dbReference type="AlphaFoldDB" id="A0A160M8Y1"/>
<dbReference type="Proteomes" id="UP000077856">
    <property type="component" value="Chromosome"/>
</dbReference>
<dbReference type="KEGG" id="bon:A361_08365"/>
<dbReference type="SUPFAM" id="SSF47413">
    <property type="entry name" value="lambda repressor-like DNA-binding domains"/>
    <property type="match status" value="1"/>
</dbReference>
<gene>
    <name evidence="1" type="ORF">A361_08365</name>
</gene>
<accession>A0A160M8Y1</accession>
<organism evidence="1 2">
    <name type="scientific">Cytobacillus oceanisediminis 2691</name>
    <dbReference type="NCBI Taxonomy" id="1196031"/>
    <lineage>
        <taxon>Bacteria</taxon>
        <taxon>Bacillati</taxon>
        <taxon>Bacillota</taxon>
        <taxon>Bacilli</taxon>
        <taxon>Bacillales</taxon>
        <taxon>Bacillaceae</taxon>
        <taxon>Cytobacillus</taxon>
    </lineage>
</organism>
<dbReference type="EMBL" id="CP015506">
    <property type="protein sequence ID" value="AND39129.1"/>
    <property type="molecule type" value="Genomic_DNA"/>
</dbReference>
<sequence length="65" mass="7686">MYGSIGINLRMLRFEKNKTQKEVAEATGIYIKNSVTTNVTKLIPHWRTLKSWRDIMEYPGRKLKM</sequence>
<proteinExistence type="predicted"/>
<name>A0A160M8Y1_9BACI</name>
<evidence type="ECO:0000313" key="2">
    <source>
        <dbReference type="Proteomes" id="UP000077856"/>
    </source>
</evidence>
<dbReference type="GO" id="GO:0003677">
    <property type="term" value="F:DNA binding"/>
    <property type="evidence" value="ECO:0007669"/>
    <property type="project" value="InterPro"/>
</dbReference>
<dbReference type="InterPro" id="IPR010982">
    <property type="entry name" value="Lambda_DNA-bd_dom_sf"/>
</dbReference>